<dbReference type="EMBL" id="PTJC01000007">
    <property type="protein sequence ID" value="PPK84668.1"/>
    <property type="molecule type" value="Genomic_DNA"/>
</dbReference>
<reference evidence="1 2" key="1">
    <citation type="submission" date="2018-02" db="EMBL/GenBank/DDBJ databases">
        <title>Genomic Encyclopedia of Archaeal and Bacterial Type Strains, Phase II (KMG-II): from individual species to whole genera.</title>
        <authorList>
            <person name="Goeker M."/>
        </authorList>
    </citation>
    <scope>NUCLEOTIDE SEQUENCE [LARGE SCALE GENOMIC DNA]</scope>
    <source>
        <strain evidence="1 2">DSM 29526</strain>
    </source>
</reference>
<evidence type="ECO:0008006" key="3">
    <source>
        <dbReference type="Google" id="ProtNLM"/>
    </source>
</evidence>
<gene>
    <name evidence="1" type="ORF">CLV84_3830</name>
</gene>
<evidence type="ECO:0000313" key="2">
    <source>
        <dbReference type="Proteomes" id="UP000237662"/>
    </source>
</evidence>
<dbReference type="AlphaFoldDB" id="A0A2S6I118"/>
<protein>
    <recommendedName>
        <fullName evidence="3">Tetratricopeptide repeat protein</fullName>
    </recommendedName>
</protein>
<accession>A0A2S6I118</accession>
<evidence type="ECO:0000313" key="1">
    <source>
        <dbReference type="EMBL" id="PPK84668.1"/>
    </source>
</evidence>
<dbReference type="Proteomes" id="UP000237662">
    <property type="component" value="Unassembled WGS sequence"/>
</dbReference>
<comment type="caution">
    <text evidence="1">The sequence shown here is derived from an EMBL/GenBank/DDBJ whole genome shotgun (WGS) entry which is preliminary data.</text>
</comment>
<sequence length="96" mass="10918">MTRAEFDASLTAAAPPEGLSLQLQALWWIGKNKWDHAHELIDSAPGSDNAWVHAHLHRIEGDESNAGYWYRRAGRDKPNYGLSKERDVLLAYFLDK</sequence>
<proteinExistence type="predicted"/>
<dbReference type="OrthoDB" id="370799at2"/>
<organism evidence="1 2">
    <name type="scientific">Neolewinella xylanilytica</name>
    <dbReference type="NCBI Taxonomy" id="1514080"/>
    <lineage>
        <taxon>Bacteria</taxon>
        <taxon>Pseudomonadati</taxon>
        <taxon>Bacteroidota</taxon>
        <taxon>Saprospiria</taxon>
        <taxon>Saprospirales</taxon>
        <taxon>Lewinellaceae</taxon>
        <taxon>Neolewinella</taxon>
    </lineage>
</organism>
<dbReference type="RefSeq" id="WP_104421387.1">
    <property type="nucleotide sequence ID" value="NZ_PTJC01000007.1"/>
</dbReference>
<keyword evidence="2" id="KW-1185">Reference proteome</keyword>
<name>A0A2S6I118_9BACT</name>